<dbReference type="KEGG" id="scf:Spaf_0069"/>
<evidence type="ECO:0000313" key="2">
    <source>
        <dbReference type="EMBL" id="AFJ25098.1"/>
    </source>
</evidence>
<organism evidence="2 3">
    <name type="scientific">Streptococcus parasanguinis FW213</name>
    <dbReference type="NCBI Taxonomy" id="1114965"/>
    <lineage>
        <taxon>Bacteria</taxon>
        <taxon>Bacillati</taxon>
        <taxon>Bacillota</taxon>
        <taxon>Bacilli</taxon>
        <taxon>Lactobacillales</taxon>
        <taxon>Streptococcaceae</taxon>
        <taxon>Streptococcus</taxon>
    </lineage>
</organism>
<dbReference type="AlphaFoldDB" id="I1ZJ74"/>
<gene>
    <name evidence="2" type="ORF">Spaf_0069</name>
</gene>
<dbReference type="Proteomes" id="UP000002865">
    <property type="component" value="Chromosome"/>
</dbReference>
<sequence length="217" mass="24293">MPMSSKGAGLIKTVFNTDNVVMRISEKVLDLVTVNLLFVLSCLPVLTIGIAKISLYQTLFAIKHQRRVPVIRSYAKAFRDNWKIGLQLGSLELIVAGICLFDLFLFWGQTSLAFQALKTICLGLFLFLVLILLAAYPIAARYQLDWKECLQKAMIVTGLHFPWFFVMGSALLLLCMALASSVLAFLLGLMIFFLFGFSSLAFAQVGLMEKIFAQYQE</sequence>
<accession>I1ZJ74</accession>
<feature type="transmembrane region" description="Helical" evidence="1">
    <location>
        <begin position="84"/>
        <end position="107"/>
    </location>
</feature>
<name>I1ZJ74_STRPA</name>
<reference evidence="2 3" key="1">
    <citation type="journal article" date="2012" name="PLoS ONE">
        <title>Complete Genome and Transcriptomes of Streptococcus parasanguinis FW213: Phylogenic Relations and Potential Virulence Mechanisms.</title>
        <authorList>
            <person name="Geng J."/>
            <person name="Chiu C.H."/>
            <person name="Tang P."/>
            <person name="Chen Y."/>
            <person name="Shieh H.R."/>
            <person name="Hu S."/>
            <person name="Chen Y.Y."/>
        </authorList>
    </citation>
    <scope>NUCLEOTIDE SEQUENCE [LARGE SCALE GENOMIC DNA]</scope>
    <source>
        <strain evidence="2 3">FW213</strain>
    </source>
</reference>
<dbReference type="Pfam" id="PF04854">
    <property type="entry name" value="DUF624"/>
    <property type="match status" value="1"/>
</dbReference>
<dbReference type="PATRIC" id="fig|1114965.3.peg.69"/>
<feature type="transmembrane region" description="Helical" evidence="1">
    <location>
        <begin position="185"/>
        <end position="207"/>
    </location>
</feature>
<dbReference type="InterPro" id="IPR006938">
    <property type="entry name" value="DUF624"/>
</dbReference>
<dbReference type="STRING" id="1114965.Spaf_0069"/>
<protein>
    <recommendedName>
        <fullName evidence="4">Integral membrane protein</fullName>
    </recommendedName>
</protein>
<dbReference type="eggNOG" id="COG5578">
    <property type="taxonomic scope" value="Bacteria"/>
</dbReference>
<evidence type="ECO:0000256" key="1">
    <source>
        <dbReference type="SAM" id="Phobius"/>
    </source>
</evidence>
<dbReference type="EMBL" id="CP003122">
    <property type="protein sequence ID" value="AFJ25098.1"/>
    <property type="molecule type" value="Genomic_DNA"/>
</dbReference>
<keyword evidence="1" id="KW-0472">Membrane</keyword>
<proteinExistence type="predicted"/>
<keyword evidence="1" id="KW-0812">Transmembrane</keyword>
<keyword evidence="1" id="KW-1133">Transmembrane helix</keyword>
<feature type="transmembrane region" description="Helical" evidence="1">
    <location>
        <begin position="113"/>
        <end position="138"/>
    </location>
</feature>
<feature type="transmembrane region" description="Helical" evidence="1">
    <location>
        <begin position="159"/>
        <end position="179"/>
    </location>
</feature>
<dbReference type="HOGENOM" id="CLU_081578_2_1_9"/>
<evidence type="ECO:0008006" key="4">
    <source>
        <dbReference type="Google" id="ProtNLM"/>
    </source>
</evidence>
<feature type="transmembrane region" description="Helical" evidence="1">
    <location>
        <begin position="36"/>
        <end position="63"/>
    </location>
</feature>
<dbReference type="PaxDb" id="1114965-Spaf_0069"/>
<evidence type="ECO:0000313" key="3">
    <source>
        <dbReference type="Proteomes" id="UP000002865"/>
    </source>
</evidence>